<evidence type="ECO:0000313" key="2">
    <source>
        <dbReference type="Proteomes" id="UP000551353"/>
    </source>
</evidence>
<protein>
    <submittedName>
        <fullName evidence="1">Uncharacterized protein</fullName>
    </submittedName>
</protein>
<organism evidence="1 2">
    <name type="scientific">Rhizobium mongolense</name>
    <dbReference type="NCBI Taxonomy" id="57676"/>
    <lineage>
        <taxon>Bacteria</taxon>
        <taxon>Pseudomonadati</taxon>
        <taxon>Pseudomonadota</taxon>
        <taxon>Alphaproteobacteria</taxon>
        <taxon>Hyphomicrobiales</taxon>
        <taxon>Rhizobiaceae</taxon>
        <taxon>Rhizobium/Agrobacterium group</taxon>
        <taxon>Rhizobium</taxon>
    </lineage>
</organism>
<dbReference type="Proteomes" id="UP000551353">
    <property type="component" value="Unassembled WGS sequence"/>
</dbReference>
<keyword evidence="2" id="KW-1185">Reference proteome</keyword>
<sequence>MIDGIRENLNDPLPIQFFHRVQDVLGGNFGTSIFAGRPVLELMSQRLEPTVSLSTLDSDRFGYGWDIVRHPRRVAIRWPRRPPPHRLLLEAFACVISVSAPITWRCG</sequence>
<comment type="caution">
    <text evidence="1">The sequence shown here is derived from an EMBL/GenBank/DDBJ whole genome shotgun (WGS) entry which is preliminary data.</text>
</comment>
<evidence type="ECO:0000313" key="1">
    <source>
        <dbReference type="EMBL" id="MBB4232952.1"/>
    </source>
</evidence>
<dbReference type="EMBL" id="JACIFX010000021">
    <property type="protein sequence ID" value="MBB4232952.1"/>
    <property type="molecule type" value="Genomic_DNA"/>
</dbReference>
<gene>
    <name evidence="1" type="ORF">GGD56_006852</name>
</gene>
<accession>A0ABR6IYH4</accession>
<reference evidence="1 2" key="1">
    <citation type="submission" date="2020-08" db="EMBL/GenBank/DDBJ databases">
        <title>Genomic Encyclopedia of Type Strains, Phase IV (KMG-V): Genome sequencing to study the core and pangenomes of soil and plant-associated prokaryotes.</title>
        <authorList>
            <person name="Whitman W."/>
        </authorList>
    </citation>
    <scope>NUCLEOTIDE SEQUENCE [LARGE SCALE GENOMIC DNA]</scope>
    <source>
        <strain evidence="1 2">SEMIA 4087</strain>
    </source>
</reference>
<proteinExistence type="predicted"/>
<name>A0ABR6IYH4_9HYPH</name>